<dbReference type="SUPFAM" id="SSF63829">
    <property type="entry name" value="Calcium-dependent phosphotriesterase"/>
    <property type="match status" value="1"/>
</dbReference>
<dbReference type="Proteomes" id="UP000289734">
    <property type="component" value="Unassembled WGS sequence"/>
</dbReference>
<evidence type="ECO:0000256" key="1">
    <source>
        <dbReference type="ARBA" id="ARBA00022729"/>
    </source>
</evidence>
<dbReference type="NCBIfam" id="TIGR04183">
    <property type="entry name" value="Por_Secre_tail"/>
    <property type="match status" value="1"/>
</dbReference>
<evidence type="ECO:0000259" key="2">
    <source>
        <dbReference type="Pfam" id="PF18962"/>
    </source>
</evidence>
<protein>
    <submittedName>
        <fullName evidence="3">T9SS type A sorting domain-containing protein</fullName>
    </submittedName>
</protein>
<evidence type="ECO:0000313" key="4">
    <source>
        <dbReference type="Proteomes" id="UP000289734"/>
    </source>
</evidence>
<gene>
    <name evidence="3" type="ORF">EQG68_05555</name>
</gene>
<dbReference type="AlphaFoldDB" id="A0A4Q1KSC1"/>
<reference evidence="4" key="1">
    <citation type="submission" date="2019-01" db="EMBL/GenBank/DDBJ databases">
        <title>Cytophagaceae bacterium strain CAR-16.</title>
        <authorList>
            <person name="Chen W.-M."/>
        </authorList>
    </citation>
    <scope>NUCLEOTIDE SEQUENCE [LARGE SCALE GENOMIC DNA]</scope>
    <source>
        <strain evidence="4">ICH-30</strain>
    </source>
</reference>
<keyword evidence="4" id="KW-1185">Reference proteome</keyword>
<dbReference type="Pfam" id="PF18962">
    <property type="entry name" value="Por_Secre_tail"/>
    <property type="match status" value="1"/>
</dbReference>
<sequence length="465" mass="51725">MKKQYLFIFIFLITYNMWGQNPWDQIYLSTTLSPDNYQNLQGYVEVAPDNSIYVLESEAVVNTFGGTVFLKLKKFNGTGWDQIGQNLLRNVENNESHIDFIITPSGEIYLGMKDTIAKFNTTTNMWESTTIPEYYGGLCSDDSGTIYFIHRVDGSSGAANSDLSLAKFDNGEVTIEGTLATNILMTPRKVNASNKIIIKNDTFYISTVRQSTNQLYVFKGNPTEGFQKLEQSAPNNGSTLFTGLGLSSMVVSATGEIIISYRPATGNGLSMVTHNEANDTWVPFTTTGINATFSSHNLLRYDNNNTLYLIYQGGNNTGFLFKYNGTSWEHIGPLSFWSYITINALVRPHIAFSASNEIIFSTGFGTSGFPFLVFRENESLDLLNINDKKQFSLYPNPTAGNFTIDLGATYDNAHITITDLLGRKIMSTTHTQGQQVNLSIDELAGIYFVTIQTADNNSVIRLVKK</sequence>
<dbReference type="InterPro" id="IPR026444">
    <property type="entry name" value="Secre_tail"/>
</dbReference>
<dbReference type="EMBL" id="SBKQ01000005">
    <property type="protein sequence ID" value="RXR32957.1"/>
    <property type="molecule type" value="Genomic_DNA"/>
</dbReference>
<proteinExistence type="predicted"/>
<keyword evidence="1" id="KW-0732">Signal</keyword>
<dbReference type="RefSeq" id="WP_129463801.1">
    <property type="nucleotide sequence ID" value="NZ_JACSXZ010000001.1"/>
</dbReference>
<feature type="domain" description="Secretion system C-terminal sorting" evidence="2">
    <location>
        <begin position="393"/>
        <end position="459"/>
    </location>
</feature>
<name>A0A4Q1KSC1_9FLAO</name>
<dbReference type="SUPFAM" id="SSF89372">
    <property type="entry name" value="Fucose-specific lectin"/>
    <property type="match status" value="1"/>
</dbReference>
<accession>A0A4Q1KSC1</accession>
<evidence type="ECO:0000313" key="3">
    <source>
        <dbReference type="EMBL" id="RXR32957.1"/>
    </source>
</evidence>
<organism evidence="3 4">
    <name type="scientific">Flavobacterium piscinae</name>
    <dbReference type="NCBI Taxonomy" id="2506424"/>
    <lineage>
        <taxon>Bacteria</taxon>
        <taxon>Pseudomonadati</taxon>
        <taxon>Bacteroidota</taxon>
        <taxon>Flavobacteriia</taxon>
        <taxon>Flavobacteriales</taxon>
        <taxon>Flavobacteriaceae</taxon>
        <taxon>Flavobacterium</taxon>
    </lineage>
</organism>
<comment type="caution">
    <text evidence="3">The sequence shown here is derived from an EMBL/GenBank/DDBJ whole genome shotgun (WGS) entry which is preliminary data.</text>
</comment>
<dbReference type="OrthoDB" id="9792152at2"/>